<evidence type="ECO:0000256" key="1">
    <source>
        <dbReference type="SAM" id="Phobius"/>
    </source>
</evidence>
<gene>
    <name evidence="2" type="ORF">RND81_11G167700</name>
</gene>
<feature type="transmembrane region" description="Helical" evidence="1">
    <location>
        <begin position="30"/>
        <end position="50"/>
    </location>
</feature>
<evidence type="ECO:0000313" key="2">
    <source>
        <dbReference type="EMBL" id="KAK9677794.1"/>
    </source>
</evidence>
<keyword evidence="1" id="KW-1133">Transmembrane helix</keyword>
<keyword evidence="1" id="KW-0472">Membrane</keyword>
<feature type="transmembrane region" description="Helical" evidence="1">
    <location>
        <begin position="62"/>
        <end position="85"/>
    </location>
</feature>
<organism evidence="2 3">
    <name type="scientific">Saponaria officinalis</name>
    <name type="common">Common soapwort</name>
    <name type="synonym">Lychnis saponaria</name>
    <dbReference type="NCBI Taxonomy" id="3572"/>
    <lineage>
        <taxon>Eukaryota</taxon>
        <taxon>Viridiplantae</taxon>
        <taxon>Streptophyta</taxon>
        <taxon>Embryophyta</taxon>
        <taxon>Tracheophyta</taxon>
        <taxon>Spermatophyta</taxon>
        <taxon>Magnoliopsida</taxon>
        <taxon>eudicotyledons</taxon>
        <taxon>Gunneridae</taxon>
        <taxon>Pentapetalae</taxon>
        <taxon>Caryophyllales</taxon>
        <taxon>Caryophyllaceae</taxon>
        <taxon>Caryophylleae</taxon>
        <taxon>Saponaria</taxon>
    </lineage>
</organism>
<dbReference type="AlphaFoldDB" id="A0AAW1HPM8"/>
<comment type="caution">
    <text evidence="2">The sequence shown here is derived from an EMBL/GenBank/DDBJ whole genome shotgun (WGS) entry which is preliminary data.</text>
</comment>
<keyword evidence="3" id="KW-1185">Reference proteome</keyword>
<sequence length="121" mass="13455">MALDLLAWFQQDDERFCGSQEKEQTRNCQIVVHTIAVTASMFMLTWATYYGYKLAVEARVDVIIDCLGFLIGVISMGFGFIYFIIGIGTLSKCVLQSAVSKSDASLDRPSEVKLLTVLCEP</sequence>
<keyword evidence="1" id="KW-0812">Transmembrane</keyword>
<name>A0AAW1HPM8_SAPOF</name>
<proteinExistence type="predicted"/>
<evidence type="ECO:0000313" key="3">
    <source>
        <dbReference type="Proteomes" id="UP001443914"/>
    </source>
</evidence>
<dbReference type="EMBL" id="JBDFQZ010000011">
    <property type="protein sequence ID" value="KAK9677794.1"/>
    <property type="molecule type" value="Genomic_DNA"/>
</dbReference>
<dbReference type="Proteomes" id="UP001443914">
    <property type="component" value="Unassembled WGS sequence"/>
</dbReference>
<reference evidence="2" key="1">
    <citation type="submission" date="2024-03" db="EMBL/GenBank/DDBJ databases">
        <title>WGS assembly of Saponaria officinalis var. Norfolk2.</title>
        <authorList>
            <person name="Jenkins J."/>
            <person name="Shu S."/>
            <person name="Grimwood J."/>
            <person name="Barry K."/>
            <person name="Goodstein D."/>
            <person name="Schmutz J."/>
            <person name="Leebens-Mack J."/>
            <person name="Osbourn A."/>
        </authorList>
    </citation>
    <scope>NUCLEOTIDE SEQUENCE [LARGE SCALE GENOMIC DNA]</scope>
    <source>
        <strain evidence="2">JIC</strain>
    </source>
</reference>
<protein>
    <submittedName>
        <fullName evidence="2">Uncharacterized protein</fullName>
    </submittedName>
</protein>
<accession>A0AAW1HPM8</accession>